<accession>A0A6P8HNA1</accession>
<evidence type="ECO:0000259" key="1">
    <source>
        <dbReference type="PROSITE" id="PS50022"/>
    </source>
</evidence>
<dbReference type="FunFam" id="2.60.120.260:FF:000016">
    <property type="entry name" value="Contactin-associated protein-like 4 isoform 1"/>
    <property type="match status" value="1"/>
</dbReference>
<dbReference type="PANTHER" id="PTHR24543">
    <property type="entry name" value="MULTICOPPER OXIDASE-RELATED"/>
    <property type="match status" value="1"/>
</dbReference>
<proteinExistence type="predicted"/>
<organism evidence="2 3">
    <name type="scientific">Actinia tenebrosa</name>
    <name type="common">Australian red waratah sea anemone</name>
    <dbReference type="NCBI Taxonomy" id="6105"/>
    <lineage>
        <taxon>Eukaryota</taxon>
        <taxon>Metazoa</taxon>
        <taxon>Cnidaria</taxon>
        <taxon>Anthozoa</taxon>
        <taxon>Hexacorallia</taxon>
        <taxon>Actiniaria</taxon>
        <taxon>Actiniidae</taxon>
        <taxon>Actinia</taxon>
    </lineage>
</organism>
<feature type="domain" description="F5/8 type C" evidence="1">
    <location>
        <begin position="5"/>
        <end position="160"/>
    </location>
</feature>
<dbReference type="OrthoDB" id="5983125at2759"/>
<evidence type="ECO:0000313" key="2">
    <source>
        <dbReference type="Proteomes" id="UP000515163"/>
    </source>
</evidence>
<dbReference type="SUPFAM" id="SSF49785">
    <property type="entry name" value="Galactose-binding domain-like"/>
    <property type="match status" value="1"/>
</dbReference>
<dbReference type="PROSITE" id="PS50022">
    <property type="entry name" value="FA58C_3"/>
    <property type="match status" value="1"/>
</dbReference>
<sequence length="172" mass="19863">LWLGCLEQSLVGKERNLGIPDSSYTASSHYISPEVKNDARYEPHNAKLNGSNGWATKTLVDPDDYLQIDLGTPRIITAVATQGNGFYDEWVTSYKVNHTSNLKNWTTYPENHFLKIFDGNTDRYTVVRHNLKKTITARYIRFIPVSYHTYKTMRVNVYVNGQLQGMHLTFWK</sequence>
<name>A0A6P8HNA1_ACTTE</name>
<dbReference type="PROSITE" id="PS01285">
    <property type="entry name" value="FA58C_1"/>
    <property type="match status" value="1"/>
</dbReference>
<feature type="non-terminal residue" evidence="3">
    <location>
        <position position="1"/>
    </location>
</feature>
<dbReference type="SMART" id="SM00231">
    <property type="entry name" value="FA58C"/>
    <property type="match status" value="1"/>
</dbReference>
<dbReference type="Proteomes" id="UP000515163">
    <property type="component" value="Unplaced"/>
</dbReference>
<protein>
    <submittedName>
        <fullName evidence="3">Lactadherin-like</fullName>
    </submittedName>
</protein>
<dbReference type="InParanoid" id="A0A6P8HNA1"/>
<dbReference type="InterPro" id="IPR000421">
    <property type="entry name" value="FA58C"/>
</dbReference>
<evidence type="ECO:0000313" key="3">
    <source>
        <dbReference type="RefSeq" id="XP_031557171.1"/>
    </source>
</evidence>
<dbReference type="AlphaFoldDB" id="A0A6P8HNA1"/>
<reference evidence="3" key="1">
    <citation type="submission" date="2025-08" db="UniProtKB">
        <authorList>
            <consortium name="RefSeq"/>
        </authorList>
    </citation>
    <scope>IDENTIFICATION</scope>
    <source>
        <tissue evidence="3">Tentacle</tissue>
    </source>
</reference>
<dbReference type="KEGG" id="aten:116293830"/>
<dbReference type="InterPro" id="IPR008979">
    <property type="entry name" value="Galactose-bd-like_sf"/>
</dbReference>
<dbReference type="GeneID" id="116293830"/>
<dbReference type="CDD" id="cd00057">
    <property type="entry name" value="FA58C"/>
    <property type="match status" value="1"/>
</dbReference>
<keyword evidence="2" id="KW-1185">Reference proteome</keyword>
<dbReference type="Gene3D" id="2.60.120.260">
    <property type="entry name" value="Galactose-binding domain-like"/>
    <property type="match status" value="1"/>
</dbReference>
<dbReference type="Pfam" id="PF00754">
    <property type="entry name" value="F5_F8_type_C"/>
    <property type="match status" value="1"/>
</dbReference>
<dbReference type="RefSeq" id="XP_031557171.1">
    <property type="nucleotide sequence ID" value="XM_031701311.1"/>
</dbReference>
<gene>
    <name evidence="3" type="primary">LOC116293830</name>
</gene>